<evidence type="ECO:0000313" key="1">
    <source>
        <dbReference type="EMBL" id="BAJ96758.1"/>
    </source>
</evidence>
<dbReference type="Gene3D" id="3.40.50.1820">
    <property type="entry name" value="alpha/beta hydrolase"/>
    <property type="match status" value="1"/>
</dbReference>
<dbReference type="Pfam" id="PF00756">
    <property type="entry name" value="Esterase"/>
    <property type="match status" value="1"/>
</dbReference>
<dbReference type="InterPro" id="IPR029058">
    <property type="entry name" value="AB_hydrolase_fold"/>
</dbReference>
<proteinExistence type="evidence at transcript level"/>
<dbReference type="InterPro" id="IPR050583">
    <property type="entry name" value="Mycobacterial_A85_antigen"/>
</dbReference>
<organism evidence="1">
    <name type="scientific">Hordeum vulgare subsp. vulgare</name>
    <name type="common">Domesticated barley</name>
    <dbReference type="NCBI Taxonomy" id="112509"/>
    <lineage>
        <taxon>Eukaryota</taxon>
        <taxon>Viridiplantae</taxon>
        <taxon>Streptophyta</taxon>
        <taxon>Embryophyta</taxon>
        <taxon>Tracheophyta</taxon>
        <taxon>Spermatophyta</taxon>
        <taxon>Magnoliopsida</taxon>
        <taxon>Liliopsida</taxon>
        <taxon>Poales</taxon>
        <taxon>Poaceae</taxon>
        <taxon>BOP clade</taxon>
        <taxon>Pooideae</taxon>
        <taxon>Triticodae</taxon>
        <taxon>Triticeae</taxon>
        <taxon>Hordeinae</taxon>
        <taxon>Hordeum</taxon>
    </lineage>
</organism>
<dbReference type="SUPFAM" id="SSF53474">
    <property type="entry name" value="alpha/beta-Hydrolases"/>
    <property type="match status" value="1"/>
</dbReference>
<protein>
    <submittedName>
        <fullName evidence="1">Predicted protein</fullName>
    </submittedName>
</protein>
<name>F2DNT7_HORVV</name>
<dbReference type="InterPro" id="IPR000801">
    <property type="entry name" value="Esterase-like"/>
</dbReference>
<dbReference type="PANTHER" id="PTHR48098:SF1">
    <property type="entry name" value="DIACYLGLYCEROL ACYLTRANSFERASE_MYCOLYLTRANSFERASE AG85A"/>
    <property type="match status" value="1"/>
</dbReference>
<dbReference type="PANTHER" id="PTHR48098">
    <property type="entry name" value="ENTEROCHELIN ESTERASE-RELATED"/>
    <property type="match status" value="1"/>
</dbReference>
<sequence>MKYTFVVIQTILFLFAIGNYAVIADVPNFFSSNGITVQSVHKVENEVYDVMVTTGQARGVHKIRILFPLDYMTSGPNRRYPVLYLLHGGMGGADDWTAKGGTARWTVGKLPLITVMPNGDKFGWYTNWVNPGAAAPQNWRTFHNEQLVPWIDANLRTVAKKEGRAIAGLSMGGFGAIRYAEVYPHLYNYAASFSGALDLLDWRTQTVILGSETIDKKPLDGPFGGPYLPTTSAGWFAQNPITHAAKLRGVHVAIYTGNDGVMEMAMRDAAIRMHGALNNAKIPHHYNDYGNGKSIGHGCPGRHEFACWNAALIDVAPRMMAVLEQKH</sequence>
<dbReference type="AlphaFoldDB" id="F2DNT7"/>
<reference evidence="1" key="1">
    <citation type="journal article" date="2011" name="Plant Physiol.">
        <title>Comprehensive sequence analysis of 24,783 barley full-length cDNAs derived from 12 clone libraries.</title>
        <authorList>
            <person name="Matsumoto T."/>
            <person name="Tanaka T."/>
            <person name="Sakai H."/>
            <person name="Amano N."/>
            <person name="Kanamori H."/>
            <person name="Kurita K."/>
            <person name="Kikuta A."/>
            <person name="Kamiya K."/>
            <person name="Yamamoto M."/>
            <person name="Ikawa H."/>
            <person name="Fujii N."/>
            <person name="Hori K."/>
            <person name="Itoh T."/>
            <person name="Sato K."/>
        </authorList>
    </citation>
    <scope>NUCLEOTIDE SEQUENCE</scope>
    <source>
        <tissue evidence="1">Shoot and root</tissue>
    </source>
</reference>
<accession>F2DNT7</accession>
<dbReference type="EMBL" id="AK365555">
    <property type="protein sequence ID" value="BAJ96758.1"/>
    <property type="molecule type" value="mRNA"/>
</dbReference>